<evidence type="ECO:0000313" key="2">
    <source>
        <dbReference type="Proteomes" id="UP000007073"/>
    </source>
</evidence>
<dbReference type="eggNOG" id="COG0614">
    <property type="taxonomic scope" value="Bacteria"/>
</dbReference>
<gene>
    <name evidence="1" type="ordered locus">Gmet_3252</name>
</gene>
<dbReference type="InterPro" id="IPR026350">
    <property type="entry name" value="GxxExxY"/>
</dbReference>
<evidence type="ECO:0000313" key="1">
    <source>
        <dbReference type="EMBL" id="ABB33465.2"/>
    </source>
</evidence>
<keyword evidence="2" id="KW-1185">Reference proteome</keyword>
<dbReference type="STRING" id="269799.Gmet_3252"/>
<dbReference type="AlphaFoldDB" id="Q39QK9"/>
<dbReference type="HOGENOM" id="CLU_134960_1_0_7"/>
<proteinExistence type="predicted"/>
<name>Q39QK9_GEOMG</name>
<dbReference type="NCBIfam" id="TIGR04256">
    <property type="entry name" value="GxxExxY"/>
    <property type="match status" value="1"/>
</dbReference>
<sequence length="136" mass="15455">MGITRRDGETEKKLLESELTDLIIGKAIVVHSTLGPGLLESVYEACLAYELSEAGLHVERQKVLPVRYKNINLDDGLRMDLVVENRIILELKCVDTILPVHEAQLQTYLKLSGLRVGLLMNFYTKYLKEGIKRIIF</sequence>
<dbReference type="Proteomes" id="UP000007073">
    <property type="component" value="Chromosome"/>
</dbReference>
<dbReference type="RefSeq" id="WP_004512690.1">
    <property type="nucleotide sequence ID" value="NC_007517.1"/>
</dbReference>
<reference evidence="1 2" key="1">
    <citation type="submission" date="2005-10" db="EMBL/GenBank/DDBJ databases">
        <title>Complete sequence of Geobacter metallireducens GS-15.</title>
        <authorList>
            <consortium name="US DOE Joint Genome Institute"/>
            <person name="Copeland A."/>
            <person name="Lucas S."/>
            <person name="Lapidus A."/>
            <person name="Barry K."/>
            <person name="Detter J.C."/>
            <person name="Glavina T."/>
            <person name="Hammon N."/>
            <person name="Israni S."/>
            <person name="Pitluck S."/>
            <person name="Di Bartolo G."/>
            <person name="Chain P."/>
            <person name="Schmutz J."/>
            <person name="Larimer F."/>
            <person name="Land M."/>
            <person name="Kyrpides N."/>
            <person name="Ivanova N."/>
            <person name="Richardson P."/>
        </authorList>
    </citation>
    <scope>NUCLEOTIDE SEQUENCE [LARGE SCALE GENOMIC DNA]</scope>
    <source>
        <strain evidence="2">ATCC 53774 / DSM 7210 / GS-15</strain>
    </source>
</reference>
<reference evidence="1 2" key="2">
    <citation type="journal article" date="2009" name="BMC Microbiol.">
        <title>The genome sequence of Geobacter metallireducens: features of metabolism, physiology and regulation common and dissimilar to Geobacter sulfurreducens.</title>
        <authorList>
            <person name="Aklujkar M."/>
            <person name="Krushkal J."/>
            <person name="DiBartolo G."/>
            <person name="Lapidus A."/>
            <person name="Land M.L."/>
            <person name="Lovley D.R."/>
        </authorList>
    </citation>
    <scope>NUCLEOTIDE SEQUENCE [LARGE SCALE GENOMIC DNA]</scope>
    <source>
        <strain evidence="2">ATCC 53774 / DSM 7210 / GS-15</strain>
    </source>
</reference>
<dbReference type="KEGG" id="gme:Gmet_3252"/>
<organism evidence="1 2">
    <name type="scientific">Geobacter metallireducens (strain ATCC 53774 / DSM 7210 / GS-15)</name>
    <dbReference type="NCBI Taxonomy" id="269799"/>
    <lineage>
        <taxon>Bacteria</taxon>
        <taxon>Pseudomonadati</taxon>
        <taxon>Thermodesulfobacteriota</taxon>
        <taxon>Desulfuromonadia</taxon>
        <taxon>Geobacterales</taxon>
        <taxon>Geobacteraceae</taxon>
        <taxon>Geobacter</taxon>
    </lineage>
</organism>
<dbReference type="Pfam" id="PF13366">
    <property type="entry name" value="PDDEXK_3"/>
    <property type="match status" value="1"/>
</dbReference>
<protein>
    <submittedName>
        <fullName evidence="1">PDDEXK_3 family protein</fullName>
    </submittedName>
</protein>
<dbReference type="EMBL" id="CP000148">
    <property type="protein sequence ID" value="ABB33465.2"/>
    <property type="molecule type" value="Genomic_DNA"/>
</dbReference>
<accession>Q39QK9</accession>